<dbReference type="InterPro" id="IPR050739">
    <property type="entry name" value="MFP"/>
</dbReference>
<dbReference type="GO" id="GO:0030313">
    <property type="term" value="C:cell envelope"/>
    <property type="evidence" value="ECO:0007669"/>
    <property type="project" value="UniProtKB-SubCell"/>
</dbReference>
<sequence>MNNTKDQALPAENETVPSTSRHKKRNITLVVLLLIVVGLGFAMMYFLIWQHEQTTNNARVAGHSVQIAPQIAGTVRQVSAEDTEIVNKGFVLVTLDDSDYQLAYERAQNELIQAIRQNKQQIAAGAQSKAAVLARKADLAKAQVDLRRRESLAGSDAISGEELSHARAAVVQAQAALRAVEAEQEAVLASLGKNIPLRKQPAVQNAVSHIKDAWLNLQRTQIRAPVDGQVAERHVQVGQQVAVGVPLMSVVPLNDLWVDANFKESQLRKMRIGQPVTMTSEMYGKKVVYNGKVLGLSVGTRNQRDIEEQHPENQTKVTQVPVRISLDPKELAENPLRVGLSMTVRVSTIDSSGPVIASAARRKTEASEGNTVDWTPVETLIEQVFEKYSK</sequence>
<dbReference type="Pfam" id="PF25885">
    <property type="entry name" value="HH_EMRA"/>
    <property type="match status" value="1"/>
</dbReference>
<keyword evidence="6" id="KW-1185">Reference proteome</keyword>
<protein>
    <submittedName>
        <fullName evidence="5">Multidrug resistance translocase</fullName>
    </submittedName>
</protein>
<keyword evidence="3" id="KW-1133">Transmembrane helix</keyword>
<name>A0A448D5N1_9NEIS</name>
<dbReference type="STRING" id="493.BWD07_08290"/>
<dbReference type="PANTHER" id="PTHR30386:SF19">
    <property type="entry name" value="MULTIDRUG EXPORT PROTEIN EMRA-RELATED"/>
    <property type="match status" value="1"/>
</dbReference>
<dbReference type="Gene3D" id="2.40.30.170">
    <property type="match status" value="1"/>
</dbReference>
<dbReference type="RefSeq" id="WP_085416956.1">
    <property type="nucleotide sequence ID" value="NZ_CAUJPY010000019.1"/>
</dbReference>
<feature type="region of interest" description="Disordered" evidence="2">
    <location>
        <begin position="1"/>
        <end position="20"/>
    </location>
</feature>
<comment type="subcellular location">
    <subcellularLocation>
        <location evidence="1">Cell envelope</location>
    </subcellularLocation>
</comment>
<dbReference type="GO" id="GO:0055085">
    <property type="term" value="P:transmembrane transport"/>
    <property type="evidence" value="ECO:0007669"/>
    <property type="project" value="InterPro"/>
</dbReference>
<dbReference type="AlphaFoldDB" id="A0A448D5N1"/>
<keyword evidence="3" id="KW-0472">Membrane</keyword>
<dbReference type="Gene3D" id="2.40.50.100">
    <property type="match status" value="1"/>
</dbReference>
<dbReference type="OrthoDB" id="9811754at2"/>
<proteinExistence type="predicted"/>
<evidence type="ECO:0000313" key="6">
    <source>
        <dbReference type="Proteomes" id="UP000279284"/>
    </source>
</evidence>
<feature type="domain" description="Multidrug export protein EmrA/FarA alpha-helical hairpin" evidence="4">
    <location>
        <begin position="99"/>
        <end position="220"/>
    </location>
</feature>
<dbReference type="InterPro" id="IPR058633">
    <property type="entry name" value="EmrA/FarA_HH"/>
</dbReference>
<keyword evidence="3" id="KW-0812">Transmembrane</keyword>
<reference evidence="5 6" key="1">
    <citation type="submission" date="2018-12" db="EMBL/GenBank/DDBJ databases">
        <authorList>
            <consortium name="Pathogen Informatics"/>
        </authorList>
    </citation>
    <scope>NUCLEOTIDE SEQUENCE [LARGE SCALE GENOMIC DNA]</scope>
    <source>
        <strain evidence="5 6">NCTC10296</strain>
    </source>
</reference>
<dbReference type="SUPFAM" id="SSF111369">
    <property type="entry name" value="HlyD-like secretion proteins"/>
    <property type="match status" value="3"/>
</dbReference>
<accession>A0A448D5N1</accession>
<gene>
    <name evidence="5" type="primary">emrA</name>
    <name evidence="5" type="ORF">NCTC10296_00217</name>
</gene>
<evidence type="ECO:0000256" key="3">
    <source>
        <dbReference type="SAM" id="Phobius"/>
    </source>
</evidence>
<organism evidence="5 6">
    <name type="scientific">Neisseria canis</name>
    <dbReference type="NCBI Taxonomy" id="493"/>
    <lineage>
        <taxon>Bacteria</taxon>
        <taxon>Pseudomonadati</taxon>
        <taxon>Pseudomonadota</taxon>
        <taxon>Betaproteobacteria</taxon>
        <taxon>Neisseriales</taxon>
        <taxon>Neisseriaceae</taxon>
        <taxon>Neisseria</taxon>
    </lineage>
</organism>
<feature type="transmembrane region" description="Helical" evidence="3">
    <location>
        <begin position="27"/>
        <end position="49"/>
    </location>
</feature>
<evidence type="ECO:0000256" key="2">
    <source>
        <dbReference type="SAM" id="MobiDB-lite"/>
    </source>
</evidence>
<dbReference type="PANTHER" id="PTHR30386">
    <property type="entry name" value="MEMBRANE FUSION SUBUNIT OF EMRAB-TOLC MULTIDRUG EFFLUX PUMP"/>
    <property type="match status" value="1"/>
</dbReference>
<dbReference type="Proteomes" id="UP000279284">
    <property type="component" value="Chromosome"/>
</dbReference>
<evidence type="ECO:0000256" key="1">
    <source>
        <dbReference type="ARBA" id="ARBA00004196"/>
    </source>
</evidence>
<dbReference type="Gene3D" id="1.10.287.470">
    <property type="entry name" value="Helix hairpin bin"/>
    <property type="match status" value="1"/>
</dbReference>
<dbReference type="EMBL" id="LR134313">
    <property type="protein sequence ID" value="VEE99203.1"/>
    <property type="molecule type" value="Genomic_DNA"/>
</dbReference>
<evidence type="ECO:0000259" key="4">
    <source>
        <dbReference type="Pfam" id="PF25885"/>
    </source>
</evidence>
<evidence type="ECO:0000313" key="5">
    <source>
        <dbReference type="EMBL" id="VEE99203.1"/>
    </source>
</evidence>
<dbReference type="KEGG" id="nci:NCTC10296_00217"/>